<dbReference type="InterPro" id="IPR006520">
    <property type="entry name" value="Dit_BPSPP_N"/>
</dbReference>
<proteinExistence type="predicted"/>
<feature type="domain" description="Siphovirus-type tail component RIFT-related" evidence="1">
    <location>
        <begin position="26"/>
        <end position="122"/>
    </location>
</feature>
<dbReference type="RefSeq" id="WP_073249686.1">
    <property type="nucleotide sequence ID" value="NZ_FQVG01000052.1"/>
</dbReference>
<dbReference type="AlphaFoldDB" id="A0A1M5AHH7"/>
<dbReference type="EMBL" id="FQVG01000052">
    <property type="protein sequence ID" value="SHF29576.1"/>
    <property type="molecule type" value="Genomic_DNA"/>
</dbReference>
<name>A0A1M5AHH7_9CLOT</name>
<dbReference type="Pfam" id="PF05709">
    <property type="entry name" value="Sipho_tail"/>
    <property type="match status" value="1"/>
</dbReference>
<keyword evidence="3" id="KW-1185">Reference proteome</keyword>
<gene>
    <name evidence="2" type="ORF">SAMN02746091_02193</name>
</gene>
<dbReference type="InterPro" id="IPR008841">
    <property type="entry name" value="Siphovirus-type_tail_N"/>
</dbReference>
<dbReference type="Gene3D" id="2.40.30.200">
    <property type="match status" value="1"/>
</dbReference>
<evidence type="ECO:0000259" key="1">
    <source>
        <dbReference type="Pfam" id="PF05709"/>
    </source>
</evidence>
<dbReference type="NCBIfam" id="TIGR01633">
    <property type="entry name" value="phi3626_gp14_N"/>
    <property type="match status" value="1"/>
</dbReference>
<dbReference type="Proteomes" id="UP000184423">
    <property type="component" value="Unassembled WGS sequence"/>
</dbReference>
<evidence type="ECO:0000313" key="2">
    <source>
        <dbReference type="EMBL" id="SHF29576.1"/>
    </source>
</evidence>
<organism evidence="2 3">
    <name type="scientific">Caloramator proteoclasticus DSM 10124</name>
    <dbReference type="NCBI Taxonomy" id="1121262"/>
    <lineage>
        <taxon>Bacteria</taxon>
        <taxon>Bacillati</taxon>
        <taxon>Bacillota</taxon>
        <taxon>Clostridia</taxon>
        <taxon>Eubacteriales</taxon>
        <taxon>Clostridiaceae</taxon>
        <taxon>Caloramator</taxon>
    </lineage>
</organism>
<evidence type="ECO:0000313" key="3">
    <source>
        <dbReference type="Proteomes" id="UP000184423"/>
    </source>
</evidence>
<reference evidence="3" key="1">
    <citation type="submission" date="2016-11" db="EMBL/GenBank/DDBJ databases">
        <authorList>
            <person name="Varghese N."/>
            <person name="Submissions S."/>
        </authorList>
    </citation>
    <scope>NUCLEOTIDE SEQUENCE [LARGE SCALE GENOMIC DNA]</scope>
    <source>
        <strain evidence="3">DSM 10124</strain>
    </source>
</reference>
<sequence length="234" mass="26423">MLSFNFAGKDSYLDYGILITSRPTIPSPKRRVSYIDIPGRDSSLRYDEGTYEDITIVAQCSITAENIIQKIDEITAWLLNSGESDLIFSFQNDKKYIAQVANSIEFKQVLRYSSKFIIIFNCRPFKYAVSNNVITITQNGTNLINPGTIYSLPKIYVYGSGDITLKINGNEIKINGLSNKIIVDCALYDCYDDDLNNLNSKVSGTFPVLKVGNNIIEWTGNVSKVEILPNWRWL</sequence>
<accession>A0A1M5AHH7</accession>
<protein>
    <submittedName>
        <fullName evidence="2">Putative phage tail component, N-terminal domain-containing protein</fullName>
    </submittedName>
</protein>